<organism evidence="2 3">
    <name type="scientific">Sporomusa ovata</name>
    <dbReference type="NCBI Taxonomy" id="2378"/>
    <lineage>
        <taxon>Bacteria</taxon>
        <taxon>Bacillati</taxon>
        <taxon>Bacillota</taxon>
        <taxon>Negativicutes</taxon>
        <taxon>Selenomonadales</taxon>
        <taxon>Sporomusaceae</taxon>
        <taxon>Sporomusa</taxon>
    </lineage>
</organism>
<feature type="domain" description="Thioredoxin" evidence="1">
    <location>
        <begin position="43"/>
        <end position="177"/>
    </location>
</feature>
<dbReference type="PROSITE" id="PS51352">
    <property type="entry name" value="THIOREDOXIN_2"/>
    <property type="match status" value="1"/>
</dbReference>
<accession>A0A0U1KZ66</accession>
<dbReference type="Pfam" id="PF00578">
    <property type="entry name" value="AhpC-TSA"/>
    <property type="match status" value="1"/>
</dbReference>
<dbReference type="GO" id="GO:0016209">
    <property type="term" value="F:antioxidant activity"/>
    <property type="evidence" value="ECO:0007669"/>
    <property type="project" value="InterPro"/>
</dbReference>
<gene>
    <name evidence="2" type="ORF">SpAn4DRAFT_3035</name>
</gene>
<dbReference type="PROSITE" id="PS00194">
    <property type="entry name" value="THIOREDOXIN_1"/>
    <property type="match status" value="1"/>
</dbReference>
<dbReference type="EMBL" id="CTRP01000010">
    <property type="protein sequence ID" value="CQR72575.1"/>
    <property type="molecule type" value="Genomic_DNA"/>
</dbReference>
<keyword evidence="3" id="KW-1185">Reference proteome</keyword>
<dbReference type="InterPro" id="IPR017937">
    <property type="entry name" value="Thioredoxin_CS"/>
</dbReference>
<dbReference type="Gene3D" id="3.40.30.10">
    <property type="entry name" value="Glutaredoxin"/>
    <property type="match status" value="1"/>
</dbReference>
<dbReference type="InterPro" id="IPR036249">
    <property type="entry name" value="Thioredoxin-like_sf"/>
</dbReference>
<dbReference type="RefSeq" id="WP_021167288.1">
    <property type="nucleotide sequence ID" value="NZ_CTRP01000010.1"/>
</dbReference>
<dbReference type="PANTHER" id="PTHR42852:SF13">
    <property type="entry name" value="PROTEIN DIPZ"/>
    <property type="match status" value="1"/>
</dbReference>
<evidence type="ECO:0000259" key="1">
    <source>
        <dbReference type="PROSITE" id="PS51352"/>
    </source>
</evidence>
<dbReference type="InterPro" id="IPR013766">
    <property type="entry name" value="Thioredoxin_domain"/>
</dbReference>
<dbReference type="SUPFAM" id="SSF52833">
    <property type="entry name" value="Thioredoxin-like"/>
    <property type="match status" value="1"/>
</dbReference>
<proteinExistence type="predicted"/>
<dbReference type="Proteomes" id="UP000049855">
    <property type="component" value="Unassembled WGS sequence"/>
</dbReference>
<evidence type="ECO:0000313" key="2">
    <source>
        <dbReference type="EMBL" id="CQR72575.1"/>
    </source>
</evidence>
<dbReference type="PANTHER" id="PTHR42852">
    <property type="entry name" value="THIOL:DISULFIDE INTERCHANGE PROTEIN DSBE"/>
    <property type="match status" value="1"/>
</dbReference>
<protein>
    <submittedName>
        <fullName evidence="2">Thiol:disulfide oxidoreductase related to ResA</fullName>
    </submittedName>
</protein>
<dbReference type="InterPro" id="IPR000866">
    <property type="entry name" value="AhpC/TSA"/>
</dbReference>
<dbReference type="GO" id="GO:0016491">
    <property type="term" value="F:oxidoreductase activity"/>
    <property type="evidence" value="ECO:0007669"/>
    <property type="project" value="InterPro"/>
</dbReference>
<name>A0A0U1KZ66_9FIRM</name>
<reference evidence="3" key="1">
    <citation type="submission" date="2015-03" db="EMBL/GenBank/DDBJ databases">
        <authorList>
            <person name="Nijsse Bart"/>
        </authorList>
    </citation>
    <scope>NUCLEOTIDE SEQUENCE [LARGE SCALE GENOMIC DNA]</scope>
</reference>
<evidence type="ECO:0000313" key="3">
    <source>
        <dbReference type="Proteomes" id="UP000049855"/>
    </source>
</evidence>
<dbReference type="CDD" id="cd02966">
    <property type="entry name" value="TlpA_like_family"/>
    <property type="match status" value="1"/>
</dbReference>
<dbReference type="InterPro" id="IPR050553">
    <property type="entry name" value="Thioredoxin_ResA/DsbE_sf"/>
</dbReference>
<dbReference type="AlphaFoldDB" id="A0A0U1KZ66"/>
<sequence>MPRKFIALAIAMIALTVAIGFMAMQPENFLGPDTSKPAVDTGVTVGKRLPEFALANLNGEETKVTLDKQLIVLNFWATWCPPCRQEMPELNKFARQYNGKLIFYAINIQEPVDKVTEFMVQNQYTMNVLTDKDGEVAKAFHINSIPTTLVIDKQGIIKYRKSGPVTAAELEGVLNGL</sequence>